<dbReference type="PANTHER" id="PTHR30627:SF24">
    <property type="entry name" value="PENICILLIN-BINDING PROTEIN 4B"/>
    <property type="match status" value="1"/>
</dbReference>
<dbReference type="AlphaFoldDB" id="A0AAU7V9M6"/>
<name>A0AAU7V9M6_9ACTO</name>
<gene>
    <name evidence="3" type="ORF">SAC06_00465</name>
</gene>
<reference evidence="3" key="1">
    <citation type="submission" date="2023-11" db="EMBL/GenBank/DDBJ databases">
        <title>Scrofimicrobium hongkongense sp. nov., isolated from a patient with peritonitis.</title>
        <authorList>
            <person name="Lao H.Y."/>
            <person name="Wong A.Y.P."/>
            <person name="Ng T.L."/>
            <person name="Wong R.Y.L."/>
            <person name="Yau M.C.Y."/>
            <person name="Lam J.Y.W."/>
            <person name="Siu G.K.H."/>
        </authorList>
    </citation>
    <scope>NUCLEOTIDE SEQUENCE</scope>
    <source>
        <strain evidence="3">R131</strain>
    </source>
</reference>
<dbReference type="InterPro" id="IPR050515">
    <property type="entry name" value="Beta-lactam/transpept"/>
</dbReference>
<evidence type="ECO:0000313" key="3">
    <source>
        <dbReference type="EMBL" id="XBW08068.1"/>
    </source>
</evidence>
<dbReference type="Pfam" id="PF21922">
    <property type="entry name" value="PBP_dimer_2"/>
    <property type="match status" value="1"/>
</dbReference>
<organism evidence="3">
    <name type="scientific">Scrofimicrobium appendicitidis</name>
    <dbReference type="NCBI Taxonomy" id="3079930"/>
    <lineage>
        <taxon>Bacteria</taxon>
        <taxon>Bacillati</taxon>
        <taxon>Actinomycetota</taxon>
        <taxon>Actinomycetes</taxon>
        <taxon>Actinomycetales</taxon>
        <taxon>Actinomycetaceae</taxon>
        <taxon>Scrofimicrobium</taxon>
    </lineage>
</organism>
<dbReference type="RefSeq" id="WP_350258268.1">
    <property type="nucleotide sequence ID" value="NZ_CP138335.1"/>
</dbReference>
<dbReference type="InterPro" id="IPR054120">
    <property type="entry name" value="PBPA_dimer"/>
</dbReference>
<dbReference type="InterPro" id="IPR001460">
    <property type="entry name" value="PCN-bd_Tpept"/>
</dbReference>
<protein>
    <submittedName>
        <fullName evidence="3">Penicillin-binding transpeptidase domain-containing protein</fullName>
    </submittedName>
</protein>
<dbReference type="Gene3D" id="3.40.710.10">
    <property type="entry name" value="DD-peptidase/beta-lactamase superfamily"/>
    <property type="match status" value="1"/>
</dbReference>
<dbReference type="SUPFAM" id="SSF56601">
    <property type="entry name" value="beta-lactamase/transpeptidase-like"/>
    <property type="match status" value="1"/>
</dbReference>
<evidence type="ECO:0000259" key="2">
    <source>
        <dbReference type="Pfam" id="PF21922"/>
    </source>
</evidence>
<dbReference type="Gene3D" id="3.90.1310.10">
    <property type="entry name" value="Penicillin-binding protein 2a (Domain 2)"/>
    <property type="match status" value="1"/>
</dbReference>
<dbReference type="GO" id="GO:0071555">
    <property type="term" value="P:cell wall organization"/>
    <property type="evidence" value="ECO:0007669"/>
    <property type="project" value="TreeGrafter"/>
</dbReference>
<feature type="domain" description="Penicillin-binding protein transpeptidase" evidence="1">
    <location>
        <begin position="157"/>
        <end position="480"/>
    </location>
</feature>
<dbReference type="PANTHER" id="PTHR30627">
    <property type="entry name" value="PEPTIDOGLYCAN D,D-TRANSPEPTIDASE"/>
    <property type="match status" value="1"/>
</dbReference>
<dbReference type="Pfam" id="PF00905">
    <property type="entry name" value="Transpeptidase"/>
    <property type="match status" value="1"/>
</dbReference>
<proteinExistence type="predicted"/>
<dbReference type="InterPro" id="IPR012338">
    <property type="entry name" value="Beta-lactam/transpept-like"/>
</dbReference>
<feature type="domain" description="Penicillin binding protein A dimerisation" evidence="2">
    <location>
        <begin position="52"/>
        <end position="136"/>
    </location>
</feature>
<dbReference type="GO" id="GO:0071972">
    <property type="term" value="F:peptidoglycan L,D-transpeptidase activity"/>
    <property type="evidence" value="ECO:0007669"/>
    <property type="project" value="TreeGrafter"/>
</dbReference>
<dbReference type="GO" id="GO:0008658">
    <property type="term" value="F:penicillin binding"/>
    <property type="evidence" value="ECO:0007669"/>
    <property type="project" value="InterPro"/>
</dbReference>
<evidence type="ECO:0000259" key="1">
    <source>
        <dbReference type="Pfam" id="PF00905"/>
    </source>
</evidence>
<sequence length="484" mass="50965">MNAQVRRIFAVALLMFLVLALSLTLIQVVNAPSLKADGRNSRQILQAAERERGAIIVEGNPIAYSERLDDGTERFRRVYPAGGTYAAVTGFFSAVNLYATGMEAAANEVLEGETSELFMQRLRNLFAGRPRQGGGVELTLSAALQQAAADALGDRAGAVVVEDVKTGKILALYSSPTFDPNPLASLDTAVALEADQNLQDDPSRPMNNRAIASDRYAPGSVFKILTATAMLESGLTPDTVVDSPPTMTLPGTETQLSNIEGSYCGSGQVSLREAFARSCNTTFALAVANLPAGKLQQVTKDYGFGAELEIPLEVTPSYFPDELNAAQLATSAIGQFEVAVTPLQMAMVTQAVANGGQMMQPYLVNRTLDADNRERSVTEPEVLATPISAEVAAQLTDMMKAVVSEPYGTGASMALDGVSVAAKTGTAEVGDGSYTNAWSVAFAPADNPQLAVSVIVEGDENNPTPHGGDVAGPIVRKLLEVGLQ</sequence>
<dbReference type="EMBL" id="CP138335">
    <property type="protein sequence ID" value="XBW08068.1"/>
    <property type="molecule type" value="Genomic_DNA"/>
</dbReference>
<accession>A0AAU7V9M6</accession>
<dbReference type="GO" id="GO:0005886">
    <property type="term" value="C:plasma membrane"/>
    <property type="evidence" value="ECO:0007669"/>
    <property type="project" value="TreeGrafter"/>
</dbReference>
<dbReference type="KEGG" id="sapp:SAC06_00465"/>